<dbReference type="CDD" id="cd02966">
    <property type="entry name" value="TlpA_like_family"/>
    <property type="match status" value="1"/>
</dbReference>
<comment type="subcellular location">
    <subcellularLocation>
        <location evidence="1">Cell envelope</location>
    </subcellularLocation>
</comment>
<comment type="caution">
    <text evidence="5">The sequence shown here is derived from an EMBL/GenBank/DDBJ whole genome shotgun (WGS) entry which is preliminary data.</text>
</comment>
<keyword evidence="6" id="KW-1185">Reference proteome</keyword>
<dbReference type="PANTHER" id="PTHR42852:SF13">
    <property type="entry name" value="PROTEIN DIPZ"/>
    <property type="match status" value="1"/>
</dbReference>
<gene>
    <name evidence="5" type="ORF">D7Z94_17995</name>
</gene>
<feature type="domain" description="Thioredoxin" evidence="4">
    <location>
        <begin position="1"/>
        <end position="143"/>
    </location>
</feature>
<accession>A0A3B0C6A2</accession>
<dbReference type="Proteomes" id="UP000276603">
    <property type="component" value="Unassembled WGS sequence"/>
</dbReference>
<dbReference type="Gene3D" id="3.40.30.10">
    <property type="entry name" value="Glutaredoxin"/>
    <property type="match status" value="1"/>
</dbReference>
<dbReference type="EMBL" id="RBCJ01000003">
    <property type="protein sequence ID" value="RKN80401.1"/>
    <property type="molecule type" value="Genomic_DNA"/>
</dbReference>
<evidence type="ECO:0000256" key="3">
    <source>
        <dbReference type="ARBA" id="ARBA00023284"/>
    </source>
</evidence>
<dbReference type="InterPro" id="IPR013766">
    <property type="entry name" value="Thioredoxin_domain"/>
</dbReference>
<dbReference type="Pfam" id="PF08534">
    <property type="entry name" value="Redoxin"/>
    <property type="match status" value="1"/>
</dbReference>
<protein>
    <submittedName>
        <fullName evidence="5">TlpA family protein disulfide reductase</fullName>
    </submittedName>
</protein>
<dbReference type="InterPro" id="IPR050553">
    <property type="entry name" value="Thioredoxin_ResA/DsbE_sf"/>
</dbReference>
<dbReference type="PANTHER" id="PTHR42852">
    <property type="entry name" value="THIOL:DISULFIDE INTERCHANGE PROTEIN DSBE"/>
    <property type="match status" value="1"/>
</dbReference>
<dbReference type="AlphaFoldDB" id="A0A3B0C6A2"/>
<name>A0A3B0C6A2_9FLAO</name>
<evidence type="ECO:0000256" key="2">
    <source>
        <dbReference type="ARBA" id="ARBA00022748"/>
    </source>
</evidence>
<dbReference type="SUPFAM" id="SSF52833">
    <property type="entry name" value="Thioredoxin-like"/>
    <property type="match status" value="1"/>
</dbReference>
<dbReference type="GO" id="GO:0016491">
    <property type="term" value="F:oxidoreductase activity"/>
    <property type="evidence" value="ECO:0007669"/>
    <property type="project" value="InterPro"/>
</dbReference>
<evidence type="ECO:0000313" key="6">
    <source>
        <dbReference type="Proteomes" id="UP000276603"/>
    </source>
</evidence>
<sequence>MVKTKMQTPLDTYQWELEDMDSHTFNFETQKGKVVFLNFWATWCPPCVAEMPSLQKLHDAYKDKVTFMFVAKDEPERVSKFLKKKGYDLPVYYSKTQGPDVLTSKTIPTTYIIDRDGKIILAETGSANWYSEEVREKLDSLVKSE</sequence>
<evidence type="ECO:0000313" key="5">
    <source>
        <dbReference type="EMBL" id="RKN80401.1"/>
    </source>
</evidence>
<keyword evidence="3" id="KW-0676">Redox-active center</keyword>
<dbReference type="InterPro" id="IPR013740">
    <property type="entry name" value="Redoxin"/>
</dbReference>
<dbReference type="PROSITE" id="PS00194">
    <property type="entry name" value="THIOREDOXIN_1"/>
    <property type="match status" value="1"/>
</dbReference>
<keyword evidence="2" id="KW-0201">Cytochrome c-type biogenesis</keyword>
<dbReference type="OrthoDB" id="9815205at2"/>
<dbReference type="GO" id="GO:0017004">
    <property type="term" value="P:cytochrome complex assembly"/>
    <property type="evidence" value="ECO:0007669"/>
    <property type="project" value="UniProtKB-KW"/>
</dbReference>
<dbReference type="InterPro" id="IPR017937">
    <property type="entry name" value="Thioredoxin_CS"/>
</dbReference>
<organism evidence="5 6">
    <name type="scientific">Ulvibacterium marinum</name>
    <dbReference type="NCBI Taxonomy" id="2419782"/>
    <lineage>
        <taxon>Bacteria</taxon>
        <taxon>Pseudomonadati</taxon>
        <taxon>Bacteroidota</taxon>
        <taxon>Flavobacteriia</taxon>
        <taxon>Flavobacteriales</taxon>
        <taxon>Flavobacteriaceae</taxon>
        <taxon>Ulvibacterium</taxon>
    </lineage>
</organism>
<proteinExistence type="predicted"/>
<dbReference type="RefSeq" id="WP_120713209.1">
    <property type="nucleotide sequence ID" value="NZ_RBCJ01000003.1"/>
</dbReference>
<evidence type="ECO:0000259" key="4">
    <source>
        <dbReference type="PROSITE" id="PS51352"/>
    </source>
</evidence>
<dbReference type="GO" id="GO:0030313">
    <property type="term" value="C:cell envelope"/>
    <property type="evidence" value="ECO:0007669"/>
    <property type="project" value="UniProtKB-SubCell"/>
</dbReference>
<reference evidence="5 6" key="1">
    <citation type="submission" date="2018-10" db="EMBL/GenBank/DDBJ databases">
        <title>Ulvibacterium marinum gen. nov., sp. nov., a novel marine bacterium of the family Flavobacteriaceae, isolated from a culture of the green alga Ulva prolifera.</title>
        <authorList>
            <person name="Zhang Z."/>
        </authorList>
    </citation>
    <scope>NUCLEOTIDE SEQUENCE [LARGE SCALE GENOMIC DNA]</scope>
    <source>
        <strain evidence="5 6">CCMM003</strain>
    </source>
</reference>
<evidence type="ECO:0000256" key="1">
    <source>
        <dbReference type="ARBA" id="ARBA00004196"/>
    </source>
</evidence>
<dbReference type="InterPro" id="IPR036249">
    <property type="entry name" value="Thioredoxin-like_sf"/>
</dbReference>
<dbReference type="PROSITE" id="PS51352">
    <property type="entry name" value="THIOREDOXIN_2"/>
    <property type="match status" value="1"/>
</dbReference>